<dbReference type="KEGG" id="bko:CKF48_20320"/>
<dbReference type="InterPro" id="IPR023606">
    <property type="entry name" value="CoA-Trfase_III_dom_1_sf"/>
</dbReference>
<reference evidence="1 2" key="1">
    <citation type="submission" date="2017-08" db="EMBL/GenBank/DDBJ databases">
        <title>Complete Genome Sequence of Bacillus kochii Oregon-R-modENCODE STRAIN BDGP4, isolated from Drosophila melanogaster gut.</title>
        <authorList>
            <person name="Wan K.H."/>
            <person name="Yu C."/>
            <person name="Park S."/>
            <person name="Hammonds A.S."/>
            <person name="Booth B.W."/>
            <person name="Celniker S.E."/>
        </authorList>
    </citation>
    <scope>NUCLEOTIDE SEQUENCE [LARGE SCALE GENOMIC DNA]</scope>
    <source>
        <strain evidence="1 2">BDGP4</strain>
    </source>
</reference>
<dbReference type="Gene3D" id="3.30.1540.10">
    <property type="entry name" value="formyl-coa transferase, domain 3"/>
    <property type="match status" value="1"/>
</dbReference>
<dbReference type="PANTHER" id="PTHR48228">
    <property type="entry name" value="SUCCINYL-COA--D-CITRAMALATE COA-TRANSFERASE"/>
    <property type="match status" value="1"/>
</dbReference>
<gene>
    <name evidence="1" type="ORF">CKF48_20320</name>
</gene>
<dbReference type="InterPro" id="IPR050509">
    <property type="entry name" value="CoA-transferase_III"/>
</dbReference>
<dbReference type="Pfam" id="PF02515">
    <property type="entry name" value="CoA_transf_3"/>
    <property type="match status" value="1"/>
</dbReference>
<dbReference type="AlphaFoldDB" id="A0A248TMT7"/>
<organism evidence="1 2">
    <name type="scientific">Cytobacillus kochii</name>
    <dbReference type="NCBI Taxonomy" id="859143"/>
    <lineage>
        <taxon>Bacteria</taxon>
        <taxon>Bacillati</taxon>
        <taxon>Bacillota</taxon>
        <taxon>Bacilli</taxon>
        <taxon>Bacillales</taxon>
        <taxon>Bacillaceae</taxon>
        <taxon>Cytobacillus</taxon>
    </lineage>
</organism>
<evidence type="ECO:0000313" key="2">
    <source>
        <dbReference type="Proteomes" id="UP000215137"/>
    </source>
</evidence>
<dbReference type="EMBL" id="CP022983">
    <property type="protein sequence ID" value="ASV69455.1"/>
    <property type="molecule type" value="Genomic_DNA"/>
</dbReference>
<protein>
    <recommendedName>
        <fullName evidence="3">CoA transferase</fullName>
    </recommendedName>
</protein>
<proteinExistence type="predicted"/>
<keyword evidence="2" id="KW-1185">Reference proteome</keyword>
<dbReference type="InterPro" id="IPR044855">
    <property type="entry name" value="CoA-Trfase_III_dom3_sf"/>
</dbReference>
<dbReference type="GO" id="GO:0003824">
    <property type="term" value="F:catalytic activity"/>
    <property type="evidence" value="ECO:0007669"/>
    <property type="project" value="InterPro"/>
</dbReference>
<dbReference type="PANTHER" id="PTHR48228:SF5">
    <property type="entry name" value="ALPHA-METHYLACYL-COA RACEMASE"/>
    <property type="match status" value="1"/>
</dbReference>
<dbReference type="RefSeq" id="WP_095373019.1">
    <property type="nucleotide sequence ID" value="NZ_CP022983.1"/>
</dbReference>
<evidence type="ECO:0008006" key="3">
    <source>
        <dbReference type="Google" id="ProtNLM"/>
    </source>
</evidence>
<sequence length="344" mass="38666">MLTGVKIIDFTNYLPGPFATLRLAELGAEVIKIEGPNGDPARHLEPMGKGQGVIFTSNNRGKNSHFLNLKDTTDLNKVKELILEADVIIESFRPGVMKRLTLDYETIQTYHPTIVYCSLVGYGENTFYSTFGSHDLNYMAISGMLAQWKDDKGRPIHPSQQIADLVGGIVASERVLAGLVQRGINAKGSYHQVSMADTMTALMGNHHLVHQVTEMKQGVEVLAGTIVNYCLYETSDGRYMALGALEKKFWQSFCLAVEHPEWIACHMMKVSDPVYKQVCAVFKERSFTDWIGVSEQVDCCLTPVLEIDEVPKSNYHQQRGSFVYDDNWSCIQQYSDLRNPQKKK</sequence>
<dbReference type="Gene3D" id="3.40.50.10540">
    <property type="entry name" value="Crotonobetainyl-coa:carnitine coa-transferase, domain 1"/>
    <property type="match status" value="1"/>
</dbReference>
<dbReference type="Proteomes" id="UP000215137">
    <property type="component" value="Chromosome"/>
</dbReference>
<dbReference type="SUPFAM" id="SSF89796">
    <property type="entry name" value="CoA-transferase family III (CaiB/BaiF)"/>
    <property type="match status" value="1"/>
</dbReference>
<dbReference type="InterPro" id="IPR003673">
    <property type="entry name" value="CoA-Trfase_fam_III"/>
</dbReference>
<accession>A0A248TMT7</accession>
<evidence type="ECO:0000313" key="1">
    <source>
        <dbReference type="EMBL" id="ASV69455.1"/>
    </source>
</evidence>
<name>A0A248TMT7_9BACI</name>